<protein>
    <recommendedName>
        <fullName evidence="3">DUF2281 domain-containing protein</fullName>
    </recommendedName>
</protein>
<evidence type="ECO:0000313" key="2">
    <source>
        <dbReference type="Proteomes" id="UP000199296"/>
    </source>
</evidence>
<name>A0A1G7ZK31_9FLAO</name>
<keyword evidence="2" id="KW-1185">Reference proteome</keyword>
<evidence type="ECO:0000313" key="1">
    <source>
        <dbReference type="EMBL" id="SDH09024.1"/>
    </source>
</evidence>
<dbReference type="OrthoDB" id="1365620at2"/>
<proteinExistence type="predicted"/>
<dbReference type="AlphaFoldDB" id="A0A1G7ZK31"/>
<reference evidence="1 2" key="1">
    <citation type="submission" date="2016-10" db="EMBL/GenBank/DDBJ databases">
        <authorList>
            <person name="de Groot N.N."/>
        </authorList>
    </citation>
    <scope>NUCLEOTIDE SEQUENCE [LARGE SCALE GENOMIC DNA]</scope>
    <source>
        <strain evidence="1 2">DSM 19803</strain>
    </source>
</reference>
<organism evidence="1 2">
    <name type="scientific">Psychroflexus sediminis</name>
    <dbReference type="NCBI Taxonomy" id="470826"/>
    <lineage>
        <taxon>Bacteria</taxon>
        <taxon>Pseudomonadati</taxon>
        <taxon>Bacteroidota</taxon>
        <taxon>Flavobacteriia</taxon>
        <taxon>Flavobacteriales</taxon>
        <taxon>Flavobacteriaceae</taxon>
        <taxon>Psychroflexus</taxon>
    </lineage>
</organism>
<sequence>MKKEQLIEQAAHKMSQLPEAKIQEVSDFVDFLFSKIDNQILLDNAQQLSSESTSFDFLKEEEDLYSVSDLKDRYK</sequence>
<dbReference type="EMBL" id="FNCW01000033">
    <property type="protein sequence ID" value="SDH09024.1"/>
    <property type="molecule type" value="Genomic_DNA"/>
</dbReference>
<gene>
    <name evidence="1" type="ORF">SAMN04488027_1331</name>
</gene>
<dbReference type="RefSeq" id="WP_093370549.1">
    <property type="nucleotide sequence ID" value="NZ_FNCW01000033.1"/>
</dbReference>
<evidence type="ECO:0008006" key="3">
    <source>
        <dbReference type="Google" id="ProtNLM"/>
    </source>
</evidence>
<accession>A0A1G7ZK31</accession>
<dbReference type="Proteomes" id="UP000199296">
    <property type="component" value="Unassembled WGS sequence"/>
</dbReference>